<reference evidence="6" key="1">
    <citation type="submission" date="2021-11" db="EMBL/GenBank/DDBJ databases">
        <title>Streptomyces corallinus and Kineosporia corallina sp. nov., two new coral-derived marine actinobacteria.</title>
        <authorList>
            <person name="Buangrab K."/>
            <person name="Sutthacheep M."/>
            <person name="Yeemin T."/>
            <person name="Harunari E."/>
            <person name="Igarashi Y."/>
            <person name="Sripreechasak P."/>
            <person name="Kanchanasin P."/>
            <person name="Tanasupawat S."/>
            <person name="Phongsopitanun W."/>
        </authorList>
    </citation>
    <scope>NUCLEOTIDE SEQUENCE</scope>
    <source>
        <strain evidence="6">JCM 31032</strain>
    </source>
</reference>
<comment type="caution">
    <text evidence="6">The sequence shown here is derived from an EMBL/GenBank/DDBJ whole genome shotgun (WGS) entry which is preliminary data.</text>
</comment>
<evidence type="ECO:0000313" key="7">
    <source>
        <dbReference type="Proteomes" id="UP001138997"/>
    </source>
</evidence>
<comment type="subcellular location">
    <subcellularLocation>
        <location evidence="1">Membrane</location>
        <topology evidence="1">Multi-pass membrane protein</topology>
    </subcellularLocation>
</comment>
<feature type="transmembrane region" description="Helical" evidence="5">
    <location>
        <begin position="136"/>
        <end position="154"/>
    </location>
</feature>
<evidence type="ECO:0000256" key="1">
    <source>
        <dbReference type="ARBA" id="ARBA00004141"/>
    </source>
</evidence>
<name>A0A9X1T2S9_9ACTN</name>
<organism evidence="6 7">
    <name type="scientific">Kineosporia babensis</name>
    <dbReference type="NCBI Taxonomy" id="499548"/>
    <lineage>
        <taxon>Bacteria</taxon>
        <taxon>Bacillati</taxon>
        <taxon>Actinomycetota</taxon>
        <taxon>Actinomycetes</taxon>
        <taxon>Kineosporiales</taxon>
        <taxon>Kineosporiaceae</taxon>
        <taxon>Kineosporia</taxon>
    </lineage>
</organism>
<protein>
    <submittedName>
        <fullName evidence="6">Energy-coupling factor transporter transmembrane protein EcfT</fullName>
    </submittedName>
</protein>
<dbReference type="EMBL" id="JAJOMB010000019">
    <property type="protein sequence ID" value="MCD5314983.1"/>
    <property type="molecule type" value="Genomic_DNA"/>
</dbReference>
<feature type="transmembrane region" description="Helical" evidence="5">
    <location>
        <begin position="96"/>
        <end position="116"/>
    </location>
</feature>
<gene>
    <name evidence="6" type="ORF">LR394_29175</name>
</gene>
<dbReference type="Pfam" id="PF02361">
    <property type="entry name" value="CbiQ"/>
    <property type="match status" value="1"/>
</dbReference>
<evidence type="ECO:0000313" key="6">
    <source>
        <dbReference type="EMBL" id="MCD5314983.1"/>
    </source>
</evidence>
<evidence type="ECO:0000256" key="3">
    <source>
        <dbReference type="ARBA" id="ARBA00022989"/>
    </source>
</evidence>
<feature type="transmembrane region" description="Helical" evidence="5">
    <location>
        <begin position="66"/>
        <end position="84"/>
    </location>
</feature>
<keyword evidence="2 5" id="KW-0812">Transmembrane</keyword>
<accession>A0A9X1T2S9</accession>
<keyword evidence="4 5" id="KW-0472">Membrane</keyword>
<dbReference type="CDD" id="cd16914">
    <property type="entry name" value="EcfT"/>
    <property type="match status" value="1"/>
</dbReference>
<keyword evidence="7" id="KW-1185">Reference proteome</keyword>
<keyword evidence="3 5" id="KW-1133">Transmembrane helix</keyword>
<dbReference type="RefSeq" id="WP_231447789.1">
    <property type="nucleotide sequence ID" value="NZ_JAJOMB010000019.1"/>
</dbReference>
<dbReference type="InterPro" id="IPR003339">
    <property type="entry name" value="ABC/ECF_trnsptr_transmembrane"/>
</dbReference>
<feature type="transmembrane region" description="Helical" evidence="5">
    <location>
        <begin position="21"/>
        <end position="54"/>
    </location>
</feature>
<dbReference type="Proteomes" id="UP001138997">
    <property type="component" value="Unassembled WGS sequence"/>
</dbReference>
<sequence>MLSLYRPGHSLWHRLPAGPKTTLVTLIVLSVCLLPVTWTGAATAAAIAVACYLIPGMGLSELGRQLFAVRWLIAVTALGQFLFLGPERAVANTTRISAALVIGALIVLSTSATALLNALERGLKPLQWCGVDRQRVALLLVVTFTMVPVLARLAGEVRQAQQARGGRVSLRYFATPFLILALKHADSLGDALSARGVR</sequence>
<evidence type="ECO:0000256" key="4">
    <source>
        <dbReference type="ARBA" id="ARBA00023136"/>
    </source>
</evidence>
<evidence type="ECO:0000256" key="2">
    <source>
        <dbReference type="ARBA" id="ARBA00022692"/>
    </source>
</evidence>
<dbReference type="GO" id="GO:0005886">
    <property type="term" value="C:plasma membrane"/>
    <property type="evidence" value="ECO:0007669"/>
    <property type="project" value="UniProtKB-ARBA"/>
</dbReference>
<dbReference type="AlphaFoldDB" id="A0A9X1T2S9"/>
<proteinExistence type="predicted"/>
<evidence type="ECO:0000256" key="5">
    <source>
        <dbReference type="SAM" id="Phobius"/>
    </source>
</evidence>